<comment type="caution">
    <text evidence="1">The sequence shown here is derived from an EMBL/GenBank/DDBJ whole genome shotgun (WGS) entry which is preliminary data.</text>
</comment>
<accession>A0AA86JEC5</accession>
<evidence type="ECO:0000313" key="2">
    <source>
        <dbReference type="Proteomes" id="UP000789738"/>
    </source>
</evidence>
<sequence length="43" mass="5015">MEIKIILEINTIKELGDILQEIRKVREEHPIIGALSLEIIVKY</sequence>
<dbReference type="RefSeq" id="WP_317076438.1">
    <property type="nucleotide sequence ID" value="NZ_CAKJVE010000004.1"/>
</dbReference>
<name>A0AA86JEC5_9CLOT</name>
<dbReference type="AlphaFoldDB" id="A0AA86JEC5"/>
<reference evidence="1" key="1">
    <citation type="submission" date="2021-10" db="EMBL/GenBank/DDBJ databases">
        <authorList>
            <person name="Mesa V."/>
        </authorList>
    </citation>
    <scope>NUCLEOTIDE SEQUENCE</scope>
    <source>
        <strain evidence="1">CC3_PB</strain>
    </source>
</reference>
<proteinExistence type="predicted"/>
<dbReference type="Proteomes" id="UP000789738">
    <property type="component" value="Unassembled WGS sequence"/>
</dbReference>
<evidence type="ECO:0000313" key="1">
    <source>
        <dbReference type="EMBL" id="CAG9703676.1"/>
    </source>
</evidence>
<gene>
    <name evidence="1" type="ORF">CNEO_40771</name>
</gene>
<dbReference type="EMBL" id="CAKJVE010000004">
    <property type="protein sequence ID" value="CAG9703676.1"/>
    <property type="molecule type" value="Genomic_DNA"/>
</dbReference>
<protein>
    <submittedName>
        <fullName evidence="1">Uncharacterized protein</fullName>
    </submittedName>
</protein>
<organism evidence="1 2">
    <name type="scientific">Clostridium neonatale</name>
    <dbReference type="NCBI Taxonomy" id="137838"/>
    <lineage>
        <taxon>Bacteria</taxon>
        <taxon>Bacillati</taxon>
        <taxon>Bacillota</taxon>
        <taxon>Clostridia</taxon>
        <taxon>Eubacteriales</taxon>
        <taxon>Clostridiaceae</taxon>
        <taxon>Clostridium</taxon>
    </lineage>
</organism>